<dbReference type="Proteomes" id="UP000053237">
    <property type="component" value="Unassembled WGS sequence"/>
</dbReference>
<comment type="caution">
    <text evidence="1">The sequence shown here is derived from an EMBL/GenBank/DDBJ whole genome shotgun (WGS) entry which is preliminary data.</text>
</comment>
<evidence type="ECO:0000313" key="2">
    <source>
        <dbReference type="Proteomes" id="UP000053237"/>
    </source>
</evidence>
<dbReference type="EMBL" id="CAIX01000185">
    <property type="protein sequence ID" value="CCI47759.1"/>
    <property type="molecule type" value="Genomic_DNA"/>
</dbReference>
<sequence>MEAGRLRVIHAVKNHRYHRKIQGKDLPNRISASTQVRSKMLVHDGSKASSELRRKIPSYNIFFSAQKSSPI</sequence>
<gene>
    <name evidence="1" type="ORF">BN9_087750</name>
</gene>
<proteinExistence type="predicted"/>
<reference evidence="1 2" key="1">
    <citation type="submission" date="2012-05" db="EMBL/GenBank/DDBJ databases">
        <title>Recombination and specialization in a pathogen metapopulation.</title>
        <authorList>
            <person name="Gardiner A."/>
            <person name="Kemen E."/>
            <person name="Schultz-Larsen T."/>
            <person name="MacLean D."/>
            <person name="Van Oosterhout C."/>
            <person name="Jones J.D.G."/>
        </authorList>
    </citation>
    <scope>NUCLEOTIDE SEQUENCE [LARGE SCALE GENOMIC DNA]</scope>
    <source>
        <strain evidence="1 2">Ac Nc2</strain>
    </source>
</reference>
<keyword evidence="2" id="KW-1185">Reference proteome</keyword>
<name>A0A024GLK2_9STRA</name>
<dbReference type="AlphaFoldDB" id="A0A024GLK2"/>
<organism evidence="1 2">
    <name type="scientific">Albugo candida</name>
    <dbReference type="NCBI Taxonomy" id="65357"/>
    <lineage>
        <taxon>Eukaryota</taxon>
        <taxon>Sar</taxon>
        <taxon>Stramenopiles</taxon>
        <taxon>Oomycota</taxon>
        <taxon>Peronosporomycetes</taxon>
        <taxon>Albuginales</taxon>
        <taxon>Albuginaceae</taxon>
        <taxon>Albugo</taxon>
    </lineage>
</organism>
<accession>A0A024GLK2</accession>
<evidence type="ECO:0000313" key="1">
    <source>
        <dbReference type="EMBL" id="CCI47759.1"/>
    </source>
</evidence>
<dbReference type="InParanoid" id="A0A024GLK2"/>
<protein>
    <submittedName>
        <fullName evidence="1">Uncharacterized protein</fullName>
    </submittedName>
</protein>